<dbReference type="Gene3D" id="3.40.190.10">
    <property type="entry name" value="Periplasmic binding protein-like II"/>
    <property type="match status" value="2"/>
</dbReference>
<feature type="domain" description="Solute-binding protein family 3/N-terminal" evidence="4">
    <location>
        <begin position="14"/>
        <end position="178"/>
    </location>
</feature>
<evidence type="ECO:0000256" key="1">
    <source>
        <dbReference type="ARBA" id="ARBA00010333"/>
    </source>
</evidence>
<dbReference type="EMBL" id="BART01029942">
    <property type="protein sequence ID" value="GAH12465.1"/>
    <property type="molecule type" value="Genomic_DNA"/>
</dbReference>
<evidence type="ECO:0000256" key="2">
    <source>
        <dbReference type="ARBA" id="ARBA00022448"/>
    </source>
</evidence>
<name>X1DWA5_9ZZZZ</name>
<comment type="caution">
    <text evidence="5">The sequence shown here is derived from an EMBL/GenBank/DDBJ whole genome shotgun (WGS) entry which is preliminary data.</text>
</comment>
<sequence length="178" mass="18969">GYGVLVQAIKDRGKVVCGSRTDLAGFGELDADGRNFGFDIDLCRAIAAAVLGDAEAVEFVPVSAAERGPALQTGEVDVLSRNATWTSTRDAQWGNFTAVWFYDGQGFMVPVDSGINSIDDMNGATVCVTSGTTTELNLADAFRQRGLDFTAVTFEDSATVYSTYEEGRCDATTSVLDY</sequence>
<dbReference type="PROSITE" id="PS01039">
    <property type="entry name" value="SBP_BACTERIAL_3"/>
    <property type="match status" value="1"/>
</dbReference>
<protein>
    <recommendedName>
        <fullName evidence="4">Solute-binding protein family 3/N-terminal domain-containing protein</fullName>
    </recommendedName>
</protein>
<dbReference type="InterPro" id="IPR001638">
    <property type="entry name" value="Solute-binding_3/MltF_N"/>
</dbReference>
<keyword evidence="2" id="KW-0813">Transport</keyword>
<organism evidence="5">
    <name type="scientific">marine sediment metagenome</name>
    <dbReference type="NCBI Taxonomy" id="412755"/>
    <lineage>
        <taxon>unclassified sequences</taxon>
        <taxon>metagenomes</taxon>
        <taxon>ecological metagenomes</taxon>
    </lineage>
</organism>
<reference evidence="5" key="1">
    <citation type="journal article" date="2014" name="Front. Microbiol.">
        <title>High frequency of phylogenetically diverse reductive dehalogenase-homologous genes in deep subseafloor sedimentary metagenomes.</title>
        <authorList>
            <person name="Kawai M."/>
            <person name="Futagami T."/>
            <person name="Toyoda A."/>
            <person name="Takaki Y."/>
            <person name="Nishi S."/>
            <person name="Hori S."/>
            <person name="Arai W."/>
            <person name="Tsubouchi T."/>
            <person name="Morono Y."/>
            <person name="Uchiyama I."/>
            <person name="Ito T."/>
            <person name="Fujiyama A."/>
            <person name="Inagaki F."/>
            <person name="Takami H."/>
        </authorList>
    </citation>
    <scope>NUCLEOTIDE SEQUENCE</scope>
    <source>
        <strain evidence="5">Expedition CK06-06</strain>
    </source>
</reference>
<evidence type="ECO:0000256" key="3">
    <source>
        <dbReference type="ARBA" id="ARBA00022729"/>
    </source>
</evidence>
<comment type="similarity">
    <text evidence="1">Belongs to the bacterial solute-binding protein 3 family.</text>
</comment>
<dbReference type="SUPFAM" id="SSF53850">
    <property type="entry name" value="Periplasmic binding protein-like II"/>
    <property type="match status" value="1"/>
</dbReference>
<dbReference type="PANTHER" id="PTHR30085:SF7">
    <property type="entry name" value="AMINO-ACID ABC TRANSPORTER-BINDING PROTEIN YHDW-RELATED"/>
    <property type="match status" value="1"/>
</dbReference>
<dbReference type="AlphaFoldDB" id="X1DWA5"/>
<dbReference type="InterPro" id="IPR018313">
    <property type="entry name" value="SBP_3_CS"/>
</dbReference>
<dbReference type="Pfam" id="PF00497">
    <property type="entry name" value="SBP_bac_3"/>
    <property type="match status" value="1"/>
</dbReference>
<evidence type="ECO:0000259" key="4">
    <source>
        <dbReference type="SMART" id="SM00062"/>
    </source>
</evidence>
<keyword evidence="3" id="KW-0732">Signal</keyword>
<gene>
    <name evidence="5" type="ORF">S01H4_52416</name>
</gene>
<dbReference type="PANTHER" id="PTHR30085">
    <property type="entry name" value="AMINO ACID ABC TRANSPORTER PERMEASE"/>
    <property type="match status" value="1"/>
</dbReference>
<feature type="non-terminal residue" evidence="5">
    <location>
        <position position="1"/>
    </location>
</feature>
<proteinExistence type="inferred from homology"/>
<evidence type="ECO:0000313" key="5">
    <source>
        <dbReference type="EMBL" id="GAH12465.1"/>
    </source>
</evidence>
<dbReference type="SMART" id="SM00062">
    <property type="entry name" value="PBPb"/>
    <property type="match status" value="1"/>
</dbReference>
<dbReference type="GO" id="GO:0006865">
    <property type="term" value="P:amino acid transport"/>
    <property type="evidence" value="ECO:0007669"/>
    <property type="project" value="TreeGrafter"/>
</dbReference>
<accession>X1DWA5</accession>
<dbReference type="InterPro" id="IPR051455">
    <property type="entry name" value="Bact_solute-bind_prot3"/>
</dbReference>